<proteinExistence type="predicted"/>
<reference evidence="2" key="1">
    <citation type="journal article" date="2019" name="Int. J. Syst. Evol. Microbiol.">
        <title>The Global Catalogue of Microorganisms (GCM) 10K type strain sequencing project: providing services to taxonomists for standard genome sequencing and annotation.</title>
        <authorList>
            <consortium name="The Broad Institute Genomics Platform"/>
            <consortium name="The Broad Institute Genome Sequencing Center for Infectious Disease"/>
            <person name="Wu L."/>
            <person name="Ma J."/>
        </authorList>
    </citation>
    <scope>NUCLEOTIDE SEQUENCE [LARGE SCALE GENOMIC DNA]</scope>
    <source>
        <strain evidence="2">CECT 8472</strain>
    </source>
</reference>
<evidence type="ECO:0000313" key="2">
    <source>
        <dbReference type="Proteomes" id="UP001595799"/>
    </source>
</evidence>
<dbReference type="RefSeq" id="WP_382423395.1">
    <property type="nucleotide sequence ID" value="NZ_JBHSCW010000010.1"/>
</dbReference>
<sequence length="190" mass="21466">MTRAQARRRLALQRATAASETAAPAAWQERQAPTTAVEVRLGQRLERQGDGRLALVTLSQVRTRRRRVDARLWDGLSHEEQAAAECIWQAFAVLARGMGLASCALPRERVDGTPADGEGARRLVDLYFRWARRCTAEGVEHATIMDVLGYGYSCAETDRKRRRRKGHTRAQLDAGLALYCRLRGWPVRRR</sequence>
<protein>
    <submittedName>
        <fullName evidence="1">Uncharacterized protein</fullName>
    </submittedName>
</protein>
<organism evidence="1 2">
    <name type="scientific">Fodinicurvata halophila</name>
    <dbReference type="NCBI Taxonomy" id="1419723"/>
    <lineage>
        <taxon>Bacteria</taxon>
        <taxon>Pseudomonadati</taxon>
        <taxon>Pseudomonadota</taxon>
        <taxon>Alphaproteobacteria</taxon>
        <taxon>Rhodospirillales</taxon>
        <taxon>Rhodovibrionaceae</taxon>
        <taxon>Fodinicurvata</taxon>
    </lineage>
</organism>
<comment type="caution">
    <text evidence="1">The sequence shown here is derived from an EMBL/GenBank/DDBJ whole genome shotgun (WGS) entry which is preliminary data.</text>
</comment>
<dbReference type="Proteomes" id="UP001595799">
    <property type="component" value="Unassembled WGS sequence"/>
</dbReference>
<gene>
    <name evidence="1" type="ORF">ACFOW6_15830</name>
</gene>
<keyword evidence="2" id="KW-1185">Reference proteome</keyword>
<evidence type="ECO:0000313" key="1">
    <source>
        <dbReference type="EMBL" id="MFC4353020.1"/>
    </source>
</evidence>
<accession>A0ABV8UR81</accession>
<dbReference type="EMBL" id="JBHSCW010000010">
    <property type="protein sequence ID" value="MFC4353020.1"/>
    <property type="molecule type" value="Genomic_DNA"/>
</dbReference>
<name>A0ABV8UR81_9PROT</name>